<keyword evidence="1" id="KW-0812">Transmembrane</keyword>
<protein>
    <submittedName>
        <fullName evidence="3">Acyltransferase</fullName>
    </submittedName>
</protein>
<gene>
    <name evidence="3" type="ORF">C5O18_01815</name>
</gene>
<organism evidence="3 4">
    <name type="scientific">Amnimonas aquatica</name>
    <dbReference type="NCBI Taxonomy" id="2094561"/>
    <lineage>
        <taxon>Bacteria</taxon>
        <taxon>Pseudomonadati</taxon>
        <taxon>Pseudomonadota</taxon>
        <taxon>Gammaproteobacteria</taxon>
        <taxon>Moraxellales</taxon>
        <taxon>Moraxellaceae</taxon>
        <taxon>Amnimonas</taxon>
    </lineage>
</organism>
<proteinExistence type="predicted"/>
<name>A0A2P6AUR2_9GAMM</name>
<feature type="transmembrane region" description="Helical" evidence="1">
    <location>
        <begin position="54"/>
        <end position="76"/>
    </location>
</feature>
<keyword evidence="4" id="KW-1185">Reference proteome</keyword>
<evidence type="ECO:0000256" key="1">
    <source>
        <dbReference type="SAM" id="Phobius"/>
    </source>
</evidence>
<dbReference type="NCBIfam" id="NF010621">
    <property type="entry name" value="PRK14014.1"/>
    <property type="match status" value="1"/>
</dbReference>
<evidence type="ECO:0000313" key="3">
    <source>
        <dbReference type="EMBL" id="PQA50196.1"/>
    </source>
</evidence>
<evidence type="ECO:0000259" key="2">
    <source>
        <dbReference type="SMART" id="SM00563"/>
    </source>
</evidence>
<evidence type="ECO:0000313" key="4">
    <source>
        <dbReference type="Proteomes" id="UP000243900"/>
    </source>
</evidence>
<sequence length="354" mass="40092">MTIMLDWLTATLIGSRAGPACGQWYGGPILDRHRAFTRRPPGGRRQRHLPCLRMSFMLSFLPAPLLGFIVGTLLIANTVLHAIVILLFSPLKLLALLAPPLAPAVRRTMAAFQENWTALNGGIFRLLPRIDWDIRGLDGLRRDQWYFVVANHQCWVDILAVFHALNRRVPPLKIFIKQELLYVPVVGLAVYALDYPFMKRYSKELLAKKPQLRGKDLETTRAACAKYQGYPVSVMSYLEGTRITPGKHAATASPYRHLLRPKSAGAAFVLSALGTRMESLLDMTIAYPDGIPSFWDFCRGRVRRIIIEVSVREIPAHFCLSSYENDEAYRNEFQSWVGSLWADKDNRLDALLRS</sequence>
<dbReference type="PANTHER" id="PTHR10983">
    <property type="entry name" value="1-ACYLGLYCEROL-3-PHOSPHATE ACYLTRANSFERASE-RELATED"/>
    <property type="match status" value="1"/>
</dbReference>
<keyword evidence="3" id="KW-0808">Transferase</keyword>
<dbReference type="Pfam" id="PF01553">
    <property type="entry name" value="Acyltransferase"/>
    <property type="match status" value="1"/>
</dbReference>
<keyword evidence="3" id="KW-0012">Acyltransferase</keyword>
<dbReference type="SMART" id="SM00563">
    <property type="entry name" value="PlsC"/>
    <property type="match status" value="1"/>
</dbReference>
<feature type="domain" description="Phospholipid/glycerol acyltransferase" evidence="2">
    <location>
        <begin position="146"/>
        <end position="288"/>
    </location>
</feature>
<dbReference type="Proteomes" id="UP000243900">
    <property type="component" value="Unassembled WGS sequence"/>
</dbReference>
<dbReference type="GO" id="GO:0016746">
    <property type="term" value="F:acyltransferase activity"/>
    <property type="evidence" value="ECO:0007669"/>
    <property type="project" value="UniProtKB-KW"/>
</dbReference>
<keyword evidence="1" id="KW-1133">Transmembrane helix</keyword>
<dbReference type="InterPro" id="IPR002123">
    <property type="entry name" value="Plipid/glycerol_acylTrfase"/>
</dbReference>
<dbReference type="EMBL" id="PTQZ01000018">
    <property type="protein sequence ID" value="PQA50196.1"/>
    <property type="molecule type" value="Genomic_DNA"/>
</dbReference>
<feature type="transmembrane region" description="Helical" evidence="1">
    <location>
        <begin position="82"/>
        <end position="102"/>
    </location>
</feature>
<reference evidence="4" key="1">
    <citation type="submission" date="2018-02" db="EMBL/GenBank/DDBJ databases">
        <title>Genome sequencing of Solimonas sp. HR-BB.</title>
        <authorList>
            <person name="Lee Y."/>
            <person name="Jeon C.O."/>
        </authorList>
    </citation>
    <scope>NUCLEOTIDE SEQUENCE [LARGE SCALE GENOMIC DNA]</scope>
    <source>
        <strain evidence="4">HR-E</strain>
    </source>
</reference>
<dbReference type="AlphaFoldDB" id="A0A2P6AUR2"/>
<keyword evidence="1" id="KW-0472">Membrane</keyword>
<dbReference type="CDD" id="cd07990">
    <property type="entry name" value="LPLAT_LCLAT1-like"/>
    <property type="match status" value="1"/>
</dbReference>
<dbReference type="PANTHER" id="PTHR10983:SF16">
    <property type="entry name" value="LYSOCARDIOLIPIN ACYLTRANSFERASE 1"/>
    <property type="match status" value="1"/>
</dbReference>
<dbReference type="SUPFAM" id="SSF69593">
    <property type="entry name" value="Glycerol-3-phosphate (1)-acyltransferase"/>
    <property type="match status" value="1"/>
</dbReference>
<comment type="caution">
    <text evidence="3">The sequence shown here is derived from an EMBL/GenBank/DDBJ whole genome shotgun (WGS) entry which is preliminary data.</text>
</comment>
<accession>A0A2P6AUR2</accession>